<sequence>MHSYGKRAPGSDGSDHIHREKIASQYKISASYKQKLKALVVLNAISCSVIICHLLQVKANISLTRQVLPAVELWEYIYLCTIGVSLLGWMSLPRNKSNILTAYIFCNAMFSVAPLFVAAFLHVPELSDLLMHKRANMHLFGQPCALVLYSFLTLAGVVNTCAIFCASKLVQAWRMKGCKSR</sequence>
<reference evidence="9 10" key="1">
    <citation type="submission" date="2024-02" db="EMBL/GenBank/DDBJ databases">
        <authorList>
            <person name="Daric V."/>
            <person name="Darras S."/>
        </authorList>
    </citation>
    <scope>NUCLEOTIDE SEQUENCE [LARGE SCALE GENOMIC DNA]</scope>
</reference>
<dbReference type="Pfam" id="PF07086">
    <property type="entry name" value="Jagunal"/>
    <property type="match status" value="1"/>
</dbReference>
<evidence type="ECO:0000256" key="7">
    <source>
        <dbReference type="ARBA" id="ARBA00039548"/>
    </source>
</evidence>
<keyword evidence="5 8" id="KW-1133">Transmembrane helix</keyword>
<feature type="transmembrane region" description="Helical" evidence="8">
    <location>
        <begin position="76"/>
        <end position="92"/>
    </location>
</feature>
<keyword evidence="3 8" id="KW-0812">Transmembrane</keyword>
<organism evidence="9 10">
    <name type="scientific">Clavelina lepadiformis</name>
    <name type="common">Light-bulb sea squirt</name>
    <name type="synonym">Ascidia lepadiformis</name>
    <dbReference type="NCBI Taxonomy" id="159417"/>
    <lineage>
        <taxon>Eukaryota</taxon>
        <taxon>Metazoa</taxon>
        <taxon>Chordata</taxon>
        <taxon>Tunicata</taxon>
        <taxon>Ascidiacea</taxon>
        <taxon>Aplousobranchia</taxon>
        <taxon>Clavelinidae</taxon>
        <taxon>Clavelina</taxon>
    </lineage>
</organism>
<proteinExistence type="inferred from homology"/>
<evidence type="ECO:0000256" key="1">
    <source>
        <dbReference type="ARBA" id="ARBA00004477"/>
    </source>
</evidence>
<comment type="similarity">
    <text evidence="2">Belongs to the jagunal family.</text>
</comment>
<dbReference type="PANTHER" id="PTHR20955">
    <property type="entry name" value="PROTEIN JAGUNAL HOMOLOG 1"/>
    <property type="match status" value="1"/>
</dbReference>
<evidence type="ECO:0000256" key="2">
    <source>
        <dbReference type="ARBA" id="ARBA00008462"/>
    </source>
</evidence>
<feature type="transmembrane region" description="Helical" evidence="8">
    <location>
        <begin position="140"/>
        <end position="166"/>
    </location>
</feature>
<evidence type="ECO:0000256" key="8">
    <source>
        <dbReference type="SAM" id="Phobius"/>
    </source>
</evidence>
<evidence type="ECO:0000256" key="4">
    <source>
        <dbReference type="ARBA" id="ARBA00022824"/>
    </source>
</evidence>
<keyword evidence="6 8" id="KW-0472">Membrane</keyword>
<feature type="transmembrane region" description="Helical" evidence="8">
    <location>
        <begin position="99"/>
        <end position="120"/>
    </location>
</feature>
<evidence type="ECO:0000313" key="10">
    <source>
        <dbReference type="Proteomes" id="UP001642483"/>
    </source>
</evidence>
<comment type="caution">
    <text evidence="9">The sequence shown here is derived from an EMBL/GenBank/DDBJ whole genome shotgun (WGS) entry which is preliminary data.</text>
</comment>
<evidence type="ECO:0000256" key="3">
    <source>
        <dbReference type="ARBA" id="ARBA00022692"/>
    </source>
</evidence>
<gene>
    <name evidence="9" type="ORF">CVLEPA_LOCUS6628</name>
</gene>
<name>A0ABP0FEQ9_CLALP</name>
<protein>
    <recommendedName>
        <fullName evidence="7">Protein jagunal homolog 1</fullName>
    </recommendedName>
</protein>
<dbReference type="EMBL" id="CAWYQH010000046">
    <property type="protein sequence ID" value="CAK8677226.1"/>
    <property type="molecule type" value="Genomic_DNA"/>
</dbReference>
<comment type="subcellular location">
    <subcellularLocation>
        <location evidence="1">Endoplasmic reticulum membrane</location>
        <topology evidence="1">Multi-pass membrane protein</topology>
    </subcellularLocation>
</comment>
<evidence type="ECO:0000313" key="9">
    <source>
        <dbReference type="EMBL" id="CAK8677226.1"/>
    </source>
</evidence>
<dbReference type="Proteomes" id="UP001642483">
    <property type="component" value="Unassembled WGS sequence"/>
</dbReference>
<evidence type="ECO:0000256" key="5">
    <source>
        <dbReference type="ARBA" id="ARBA00022989"/>
    </source>
</evidence>
<dbReference type="InterPro" id="IPR009787">
    <property type="entry name" value="Jagunal"/>
</dbReference>
<feature type="transmembrane region" description="Helical" evidence="8">
    <location>
        <begin position="36"/>
        <end position="56"/>
    </location>
</feature>
<keyword evidence="10" id="KW-1185">Reference proteome</keyword>
<keyword evidence="4" id="KW-0256">Endoplasmic reticulum</keyword>
<dbReference type="PANTHER" id="PTHR20955:SF1">
    <property type="entry name" value="PROTEIN JAGUNAL HOMOLOG 1"/>
    <property type="match status" value="1"/>
</dbReference>
<accession>A0ABP0FEQ9</accession>
<evidence type="ECO:0000256" key="6">
    <source>
        <dbReference type="ARBA" id="ARBA00023136"/>
    </source>
</evidence>